<feature type="compositionally biased region" description="Low complexity" evidence="5">
    <location>
        <begin position="478"/>
        <end position="500"/>
    </location>
</feature>
<feature type="transmembrane region" description="Helical" evidence="6">
    <location>
        <begin position="30"/>
        <end position="49"/>
    </location>
</feature>
<keyword evidence="4 6" id="KW-0472">Membrane</keyword>
<dbReference type="PANTHER" id="PTHR31310:SF11">
    <property type="entry name" value="INOSITOL PHOSPHORYLCERAMIDE SYNTHASE CATALYTIC SUBUNIT AUR1"/>
    <property type="match status" value="1"/>
</dbReference>
<keyword evidence="2 6" id="KW-0812">Transmembrane</keyword>
<gene>
    <name evidence="8" type="primary">IPC1_2</name>
    <name evidence="8" type="ORF">BGZ99_008783</name>
</gene>
<evidence type="ECO:0000256" key="4">
    <source>
        <dbReference type="ARBA" id="ARBA00023136"/>
    </source>
</evidence>
<feature type="compositionally biased region" description="Low complexity" evidence="5">
    <location>
        <begin position="429"/>
        <end position="441"/>
    </location>
</feature>
<evidence type="ECO:0000256" key="5">
    <source>
        <dbReference type="SAM" id="MobiDB-lite"/>
    </source>
</evidence>
<name>A0A9P6RZ71_9FUNG</name>
<evidence type="ECO:0000259" key="7">
    <source>
        <dbReference type="Pfam" id="PF14378"/>
    </source>
</evidence>
<dbReference type="OrthoDB" id="5784at2759"/>
<dbReference type="GO" id="GO:0006676">
    <property type="term" value="P:mannosyl diphosphorylinositol ceramide metabolic process"/>
    <property type="evidence" value="ECO:0007669"/>
    <property type="project" value="TreeGrafter"/>
</dbReference>
<evidence type="ECO:0000256" key="2">
    <source>
        <dbReference type="ARBA" id="ARBA00022692"/>
    </source>
</evidence>
<keyword evidence="3 6" id="KW-1133">Transmembrane helix</keyword>
<dbReference type="Proteomes" id="UP000738325">
    <property type="component" value="Unassembled WGS sequence"/>
</dbReference>
<evidence type="ECO:0000313" key="9">
    <source>
        <dbReference type="Proteomes" id="UP000738325"/>
    </source>
</evidence>
<proteinExistence type="predicted"/>
<feature type="transmembrane region" description="Helical" evidence="6">
    <location>
        <begin position="75"/>
        <end position="95"/>
    </location>
</feature>
<dbReference type="SUPFAM" id="SSF48317">
    <property type="entry name" value="Acid phosphatase/Vanadium-dependent haloperoxidase"/>
    <property type="match status" value="1"/>
</dbReference>
<feature type="region of interest" description="Disordered" evidence="5">
    <location>
        <begin position="412"/>
        <end position="455"/>
    </location>
</feature>
<keyword evidence="9" id="KW-1185">Reference proteome</keyword>
<comment type="caution">
    <text evidence="8">The sequence shown here is derived from an EMBL/GenBank/DDBJ whole genome shotgun (WGS) entry which is preliminary data.</text>
</comment>
<dbReference type="AlphaFoldDB" id="A0A9P6RZ71"/>
<dbReference type="InterPro" id="IPR036938">
    <property type="entry name" value="PAP2/HPO_sf"/>
</dbReference>
<evidence type="ECO:0000313" key="8">
    <source>
        <dbReference type="EMBL" id="KAG0330060.1"/>
    </source>
</evidence>
<dbReference type="Pfam" id="PF14378">
    <property type="entry name" value="PAP2_3"/>
    <property type="match status" value="1"/>
</dbReference>
<dbReference type="GO" id="GO:0016020">
    <property type="term" value="C:membrane"/>
    <property type="evidence" value="ECO:0007669"/>
    <property type="project" value="UniProtKB-SubCell"/>
</dbReference>
<comment type="subcellular location">
    <subcellularLocation>
        <location evidence="1">Membrane</location>
        <topology evidence="1">Multi-pass membrane protein</topology>
    </subcellularLocation>
</comment>
<evidence type="ECO:0000256" key="3">
    <source>
        <dbReference type="ARBA" id="ARBA00022989"/>
    </source>
</evidence>
<dbReference type="GO" id="GO:0030148">
    <property type="term" value="P:sphingolipid biosynthetic process"/>
    <property type="evidence" value="ECO:0007669"/>
    <property type="project" value="TreeGrafter"/>
</dbReference>
<dbReference type="GO" id="GO:0070916">
    <property type="term" value="C:inositol phosphoceramide synthase complex"/>
    <property type="evidence" value="ECO:0007669"/>
    <property type="project" value="TreeGrafter"/>
</dbReference>
<accession>A0A9P6RZ71</accession>
<reference evidence="8" key="1">
    <citation type="journal article" date="2020" name="Fungal Divers.">
        <title>Resolving the Mortierellaceae phylogeny through synthesis of multi-gene phylogenetics and phylogenomics.</title>
        <authorList>
            <person name="Vandepol N."/>
            <person name="Liber J."/>
            <person name="Desiro A."/>
            <person name="Na H."/>
            <person name="Kennedy M."/>
            <person name="Barry K."/>
            <person name="Grigoriev I.V."/>
            <person name="Miller A.N."/>
            <person name="O'Donnell K."/>
            <person name="Stajich J.E."/>
            <person name="Bonito G."/>
        </authorList>
    </citation>
    <scope>NUCLEOTIDE SEQUENCE</scope>
    <source>
        <strain evidence="8">REB-010B</strain>
    </source>
</reference>
<dbReference type="EMBL" id="JAAAIP010000007">
    <property type="protein sequence ID" value="KAG0330060.1"/>
    <property type="molecule type" value="Genomic_DNA"/>
</dbReference>
<dbReference type="CDD" id="cd03386">
    <property type="entry name" value="PAP2_Aur1_like"/>
    <property type="match status" value="1"/>
</dbReference>
<evidence type="ECO:0000256" key="1">
    <source>
        <dbReference type="ARBA" id="ARBA00004141"/>
    </source>
</evidence>
<sequence length="500" mass="56034">MPRRFNRVHRALRSAFTSTIRPLQQYQYSLYDLQYVFLFVLFSFCYWIMDKPVWFKLPIASAAVALLIPRRTRQFMLPLFAIVSWLILFYCCRFIPSSWRPHIFTTVLPALENILYGGSISEMLASSTTPFKDILAWIPYGVLHYVLPIIVAILIAFFAPPGTLPVFARTFGYMNVSGVMTQILFPCAPPWYETRYGGLQPAAYTMPGDPGGLARVDDILGVEMYKTTFTASPLVFGAFPSLHSADACLIAFFAVYVFGPRSIPFALGYIFWIWWATMYLGHHYVVDLVGGGAYAVIAFWIGSKFLPSVLPPQEPEYLPQGKSKGVYESNGVVDRLEKQTLFNAPDQDEELDLGSSSSNVYGWNADKPWELGQDSDEDTELGRDRLKEESTDGFEMNSVAVDVLKFSSGYRIDEEGRTGGSEPPSPTGSHHSVSSATTVSSWTQKKKRMSTSSRQSWIGWQGYESWIEVLATVNSPKSTPRSSPVHSPRSSSPNLSSLPF</sequence>
<dbReference type="InterPro" id="IPR052185">
    <property type="entry name" value="IPC_Synthase-Related"/>
</dbReference>
<dbReference type="Gene3D" id="1.20.144.10">
    <property type="entry name" value="Phosphatidic acid phosphatase type 2/haloperoxidase"/>
    <property type="match status" value="1"/>
</dbReference>
<feature type="transmembrane region" description="Helical" evidence="6">
    <location>
        <begin position="137"/>
        <end position="159"/>
    </location>
</feature>
<feature type="region of interest" description="Disordered" evidence="5">
    <location>
        <begin position="475"/>
        <end position="500"/>
    </location>
</feature>
<protein>
    <submittedName>
        <fullName evidence="8">Aureobasidin resistance protein Aur1</fullName>
    </submittedName>
</protein>
<feature type="domain" description="Inositolphosphotransferase Aur1/Ipt1" evidence="7">
    <location>
        <begin position="125"/>
        <end position="301"/>
    </location>
</feature>
<dbReference type="PANTHER" id="PTHR31310">
    <property type="match status" value="1"/>
</dbReference>
<organism evidence="8 9">
    <name type="scientific">Dissophora globulifera</name>
    <dbReference type="NCBI Taxonomy" id="979702"/>
    <lineage>
        <taxon>Eukaryota</taxon>
        <taxon>Fungi</taxon>
        <taxon>Fungi incertae sedis</taxon>
        <taxon>Mucoromycota</taxon>
        <taxon>Mortierellomycotina</taxon>
        <taxon>Mortierellomycetes</taxon>
        <taxon>Mortierellales</taxon>
        <taxon>Mortierellaceae</taxon>
        <taxon>Dissophora</taxon>
    </lineage>
</organism>
<evidence type="ECO:0000256" key="6">
    <source>
        <dbReference type="SAM" id="Phobius"/>
    </source>
</evidence>
<dbReference type="InterPro" id="IPR026841">
    <property type="entry name" value="Aur1/Ipt1"/>
</dbReference>